<name>A0A915PYD3_9BILA</name>
<organism evidence="3 4">
    <name type="scientific">Setaria digitata</name>
    <dbReference type="NCBI Taxonomy" id="48799"/>
    <lineage>
        <taxon>Eukaryota</taxon>
        <taxon>Metazoa</taxon>
        <taxon>Ecdysozoa</taxon>
        <taxon>Nematoda</taxon>
        <taxon>Chromadorea</taxon>
        <taxon>Rhabditida</taxon>
        <taxon>Spirurina</taxon>
        <taxon>Spiruromorpha</taxon>
        <taxon>Filarioidea</taxon>
        <taxon>Setariidae</taxon>
        <taxon>Setaria</taxon>
    </lineage>
</organism>
<protein>
    <submittedName>
        <fullName evidence="4">Uncharacterized protein</fullName>
    </submittedName>
</protein>
<feature type="coiled-coil region" evidence="1">
    <location>
        <begin position="636"/>
        <end position="728"/>
    </location>
</feature>
<evidence type="ECO:0000313" key="4">
    <source>
        <dbReference type="WBParaSite" id="sdigi.contig359.g7733.t1"/>
    </source>
</evidence>
<evidence type="ECO:0000313" key="3">
    <source>
        <dbReference type="Proteomes" id="UP000887581"/>
    </source>
</evidence>
<evidence type="ECO:0000256" key="1">
    <source>
        <dbReference type="SAM" id="Coils"/>
    </source>
</evidence>
<proteinExistence type="predicted"/>
<dbReference type="AlphaFoldDB" id="A0A915PYD3"/>
<sequence length="729" mass="80463">MPASESNGCASEMITSEHEHAVENFIPMTTSTPLSCLRGLSDLDNDSTHGGGDTYYGDKNFHLAQSVADGEETIGAFNHISAEMIPNEKLDVLEVESMDMSNSCSTSPVASPNQQSSVGNETSTTNATRLIFQTAENTRCRSEFPKEGLETDADKSVNQLYVDTADMDISFGEGQVSEESVATEFKKLPVAFDVTNEPTDILFGTSGGDIALNSVEKNIENEACLQDKLKKGAETSDHEELKNIVMIDNIQIADNALNMESLPAQGNDTYDVSMKLVHNADGDIHFASNAALELSSQVDREHISSEFLSSVRKVALESPAVLPKKKIRLVSPKVILPPKTSALLFGSPRIGSPKITPTCVISPSDKIGSGNTSENAAITDKSTDEVLNEIKHRLRRSLNNSGVFTLTELSAADGDNIGMLYDIPMPEPLFHSNELSSQVSTAVSFNGEVHTAGEQSYIESSSLSSRRSEIVTAALEDESSFLTSRVDTVGFNINFQTIPCLRIKPSEQPQIVELKQLATTNLRKRIAEVVDKCKGLINAQLPDCGNRKIAECIRTLNPRKLSRKEASWFDVCYLMAQHEWFVLRAKLAKLTSEKLDELLLETKAESEQKKHLIQSVIDCRQNHDEVMERFGQLKLLDEAADSEAQNEMKIEELQRMKRVRRLEIAQKKLELAKKQGARLAALLKEYHETKSAVEELAAKKAARRVQFLQKYEEDIAEYRDLLAGASQKN</sequence>
<dbReference type="Proteomes" id="UP000887581">
    <property type="component" value="Unplaced"/>
</dbReference>
<dbReference type="WBParaSite" id="sdigi.contig359.g7733.t1">
    <property type="protein sequence ID" value="sdigi.contig359.g7733.t1"/>
    <property type="gene ID" value="sdigi.contig359.g7733"/>
</dbReference>
<accession>A0A915PYD3</accession>
<feature type="region of interest" description="Disordered" evidence="2">
    <location>
        <begin position="101"/>
        <end position="123"/>
    </location>
</feature>
<keyword evidence="3" id="KW-1185">Reference proteome</keyword>
<reference evidence="4" key="1">
    <citation type="submission" date="2022-11" db="UniProtKB">
        <authorList>
            <consortium name="WormBaseParasite"/>
        </authorList>
    </citation>
    <scope>IDENTIFICATION</scope>
</reference>
<keyword evidence="1" id="KW-0175">Coiled coil</keyword>
<evidence type="ECO:0000256" key="2">
    <source>
        <dbReference type="SAM" id="MobiDB-lite"/>
    </source>
</evidence>